<dbReference type="InterPro" id="IPR006328">
    <property type="entry name" value="2-HAD"/>
</dbReference>
<reference evidence="3" key="1">
    <citation type="submission" date="2020-02" db="EMBL/GenBank/DDBJ databases">
        <authorList>
            <person name="Meier V. D."/>
        </authorList>
    </citation>
    <scope>NUCLEOTIDE SEQUENCE</scope>
    <source>
        <strain evidence="3">AVDCRST_MAG60</strain>
    </source>
</reference>
<dbReference type="InterPro" id="IPR051540">
    <property type="entry name" value="S-2-haloacid_dehalogenase"/>
</dbReference>
<sequence>MLFDVNETLSDMSPLAGRFEDVGAPAHLARTWFAELLRDGFALAACGAIESFATLGAEALRVRLHGHELNRSFDQAVEHVISGFSGLEVHPDVPAGIRALSDLDMRLVTLSNGSASVADALLQGAGVRDHVERLLSVDDAGVWKPAAGAYAYALAECGVEPMDAMLVAAHPWDLEGARRAGLATVWLNRGKGVFPSYFRAPDIEVATLGELAASLR</sequence>
<keyword evidence="2 3" id="KW-0378">Hydrolase</keyword>
<organism evidence="3">
    <name type="scientific">uncultured Nocardioides sp</name>
    <dbReference type="NCBI Taxonomy" id="198441"/>
    <lineage>
        <taxon>Bacteria</taxon>
        <taxon>Bacillati</taxon>
        <taxon>Actinomycetota</taxon>
        <taxon>Actinomycetes</taxon>
        <taxon>Propionibacteriales</taxon>
        <taxon>Nocardioidaceae</taxon>
        <taxon>Nocardioides</taxon>
        <taxon>environmental samples</taxon>
    </lineage>
</organism>
<dbReference type="SUPFAM" id="SSF56784">
    <property type="entry name" value="HAD-like"/>
    <property type="match status" value="1"/>
</dbReference>
<dbReference type="EC" id="3.8.1.2" evidence="3"/>
<name>A0A6J4NM08_9ACTN</name>
<dbReference type="PRINTS" id="PR00413">
    <property type="entry name" value="HADHALOGNASE"/>
</dbReference>
<dbReference type="NCBIfam" id="TIGR01493">
    <property type="entry name" value="HAD-SF-IA-v2"/>
    <property type="match status" value="1"/>
</dbReference>
<dbReference type="Pfam" id="PF00702">
    <property type="entry name" value="Hydrolase"/>
    <property type="match status" value="1"/>
</dbReference>
<dbReference type="SFLD" id="SFLDG01129">
    <property type="entry name" value="C1.5:_HAD__Beta-PGM__Phosphata"/>
    <property type="match status" value="1"/>
</dbReference>
<evidence type="ECO:0000256" key="2">
    <source>
        <dbReference type="ARBA" id="ARBA00022801"/>
    </source>
</evidence>
<dbReference type="AlphaFoldDB" id="A0A6J4NM08"/>
<evidence type="ECO:0000256" key="1">
    <source>
        <dbReference type="ARBA" id="ARBA00008106"/>
    </source>
</evidence>
<gene>
    <name evidence="3" type="ORF">AVDCRST_MAG60-1583</name>
</gene>
<evidence type="ECO:0000313" key="3">
    <source>
        <dbReference type="EMBL" id="CAA9391696.1"/>
    </source>
</evidence>
<dbReference type="EMBL" id="CADCUN010000171">
    <property type="protein sequence ID" value="CAA9391696.1"/>
    <property type="molecule type" value="Genomic_DNA"/>
</dbReference>
<dbReference type="PANTHER" id="PTHR43316">
    <property type="entry name" value="HYDROLASE, HALOACID DELAHOGENASE-RELATED"/>
    <property type="match status" value="1"/>
</dbReference>
<dbReference type="NCBIfam" id="TIGR01428">
    <property type="entry name" value="HAD_type_II"/>
    <property type="match status" value="1"/>
</dbReference>
<dbReference type="SFLD" id="SFLDS00003">
    <property type="entry name" value="Haloacid_Dehalogenase"/>
    <property type="match status" value="1"/>
</dbReference>
<dbReference type="GO" id="GO:0018784">
    <property type="term" value="F:(S)-2-haloacid dehalogenase activity"/>
    <property type="evidence" value="ECO:0007669"/>
    <property type="project" value="UniProtKB-EC"/>
</dbReference>
<proteinExistence type="inferred from homology"/>
<protein>
    <submittedName>
        <fullName evidence="3">2-haloalkanoic acid dehalogenase</fullName>
        <ecNumber evidence="3">3.8.1.2</ecNumber>
    </submittedName>
</protein>
<dbReference type="Gene3D" id="3.40.50.1000">
    <property type="entry name" value="HAD superfamily/HAD-like"/>
    <property type="match status" value="1"/>
</dbReference>
<accession>A0A6J4NM08</accession>
<dbReference type="InterPro" id="IPR023198">
    <property type="entry name" value="PGP-like_dom2"/>
</dbReference>
<comment type="similarity">
    <text evidence="1">Belongs to the HAD-like hydrolase superfamily. S-2-haloalkanoic acid dehalogenase family.</text>
</comment>
<dbReference type="InterPro" id="IPR023214">
    <property type="entry name" value="HAD_sf"/>
</dbReference>
<dbReference type="InterPro" id="IPR006439">
    <property type="entry name" value="HAD-SF_hydro_IA"/>
</dbReference>
<dbReference type="InterPro" id="IPR036412">
    <property type="entry name" value="HAD-like_sf"/>
</dbReference>
<dbReference type="Gene3D" id="1.10.150.240">
    <property type="entry name" value="Putative phosphatase, domain 2"/>
    <property type="match status" value="1"/>
</dbReference>
<dbReference type="PANTHER" id="PTHR43316:SF3">
    <property type="entry name" value="HALOACID DEHALOGENASE, TYPE II (AFU_ORTHOLOGUE AFUA_2G07750)-RELATED"/>
    <property type="match status" value="1"/>
</dbReference>